<dbReference type="PANTHER" id="PTHR43283">
    <property type="entry name" value="BETA-LACTAMASE-RELATED"/>
    <property type="match status" value="1"/>
</dbReference>
<dbReference type="InterPro" id="IPR012338">
    <property type="entry name" value="Beta-lactam/transpept-like"/>
</dbReference>
<dbReference type="Gene3D" id="3.40.710.10">
    <property type="entry name" value="DD-peptidase/beta-lactamase superfamily"/>
    <property type="match status" value="1"/>
</dbReference>
<gene>
    <name evidence="2" type="ORF">Pma05_54190</name>
</gene>
<evidence type="ECO:0000259" key="1">
    <source>
        <dbReference type="Pfam" id="PF00144"/>
    </source>
</evidence>
<keyword evidence="3" id="KW-1185">Reference proteome</keyword>
<dbReference type="EMBL" id="BONX01000036">
    <property type="protein sequence ID" value="GIG98846.1"/>
    <property type="molecule type" value="Genomic_DNA"/>
</dbReference>
<dbReference type="GO" id="GO:0016787">
    <property type="term" value="F:hydrolase activity"/>
    <property type="evidence" value="ECO:0007669"/>
    <property type="project" value="UniProtKB-KW"/>
</dbReference>
<dbReference type="Pfam" id="PF00144">
    <property type="entry name" value="Beta-lactamase"/>
    <property type="match status" value="1"/>
</dbReference>
<protein>
    <submittedName>
        <fullName evidence="2">Serine hydrolase</fullName>
    </submittedName>
</protein>
<organism evidence="2 3">
    <name type="scientific">Plantactinospora mayteni</name>
    <dbReference type="NCBI Taxonomy" id="566021"/>
    <lineage>
        <taxon>Bacteria</taxon>
        <taxon>Bacillati</taxon>
        <taxon>Actinomycetota</taxon>
        <taxon>Actinomycetes</taxon>
        <taxon>Micromonosporales</taxon>
        <taxon>Micromonosporaceae</taxon>
        <taxon>Plantactinospora</taxon>
    </lineage>
</organism>
<name>A0ABQ4EW25_9ACTN</name>
<reference evidence="2 3" key="1">
    <citation type="submission" date="2021-01" db="EMBL/GenBank/DDBJ databases">
        <title>Whole genome shotgun sequence of Plantactinospora mayteni NBRC 109088.</title>
        <authorList>
            <person name="Komaki H."/>
            <person name="Tamura T."/>
        </authorList>
    </citation>
    <scope>NUCLEOTIDE SEQUENCE [LARGE SCALE GENOMIC DNA]</scope>
    <source>
        <strain evidence="2 3">NBRC 109088</strain>
    </source>
</reference>
<dbReference type="SUPFAM" id="SSF56601">
    <property type="entry name" value="beta-lactamase/transpeptidase-like"/>
    <property type="match status" value="1"/>
</dbReference>
<evidence type="ECO:0000313" key="2">
    <source>
        <dbReference type="EMBL" id="GIG98846.1"/>
    </source>
</evidence>
<sequence length="390" mass="41333">MTDSTTPDRLHAAMAARVARADLPGLVTVVARGDQARIDPIGTLTLGGTAPMRPDTIFRITSMTKPVLGVATMMLVEEGRLALDEPVDRLLPELAGRGVLRRLDGPLDDTAPAARPSTVEDLLTFRMGHGLLFEPSFQPGYPIVTATDALGLAIGPPDPRTPHGPDEWLRRFGTLPLMHQPGEHWQYDSAAEVLGVLVARAAGRSLPEFLADRIFAPLGMVDTGFTVPAAHADRLAGLYAGDPATGAPAEQEVSGPGEWAAPPAFPSGANGLVSTAPDYLAFARLLLRKGVHQGRRLLSEHSVELITSNHLTPEQIAAGGPVLDGYGWGYCVSVAVTPDEASPVPGGYGWTGGYGTSWFTDPDRDLIAIVLTQTTDFLFDGGLAEFRKLA</sequence>
<dbReference type="RefSeq" id="WP_203860248.1">
    <property type="nucleotide sequence ID" value="NZ_BAAAZQ010000027.1"/>
</dbReference>
<feature type="domain" description="Beta-lactamase-related" evidence="1">
    <location>
        <begin position="12"/>
        <end position="378"/>
    </location>
</feature>
<evidence type="ECO:0000313" key="3">
    <source>
        <dbReference type="Proteomes" id="UP000621500"/>
    </source>
</evidence>
<comment type="caution">
    <text evidence="2">The sequence shown here is derived from an EMBL/GenBank/DDBJ whole genome shotgun (WGS) entry which is preliminary data.</text>
</comment>
<keyword evidence="2" id="KW-0378">Hydrolase</keyword>
<dbReference type="Proteomes" id="UP000621500">
    <property type="component" value="Unassembled WGS sequence"/>
</dbReference>
<accession>A0ABQ4EW25</accession>
<dbReference type="InterPro" id="IPR050789">
    <property type="entry name" value="Diverse_Enzym_Activities"/>
</dbReference>
<dbReference type="PANTHER" id="PTHR43283:SF3">
    <property type="entry name" value="BETA-LACTAMASE FAMILY PROTEIN (AFU_ORTHOLOGUE AFUA_5G07500)"/>
    <property type="match status" value="1"/>
</dbReference>
<proteinExistence type="predicted"/>
<dbReference type="InterPro" id="IPR001466">
    <property type="entry name" value="Beta-lactam-related"/>
</dbReference>